<dbReference type="InterPro" id="IPR047182">
    <property type="entry name" value="MRM1"/>
</dbReference>
<accession>A0A3E2H910</accession>
<dbReference type="Proteomes" id="UP000258309">
    <property type="component" value="Unassembled WGS sequence"/>
</dbReference>
<evidence type="ECO:0000313" key="13">
    <source>
        <dbReference type="Proteomes" id="UP000258309"/>
    </source>
</evidence>
<feature type="domain" description="RNA 2-O ribose methyltransferase substrate binding" evidence="11">
    <location>
        <begin position="256"/>
        <end position="341"/>
    </location>
</feature>
<dbReference type="EMBL" id="NCSJ02000114">
    <property type="protein sequence ID" value="RFU29889.1"/>
    <property type="molecule type" value="Genomic_DNA"/>
</dbReference>
<evidence type="ECO:0000256" key="5">
    <source>
        <dbReference type="ARBA" id="ARBA00022679"/>
    </source>
</evidence>
<dbReference type="InterPro" id="IPR029064">
    <property type="entry name" value="Ribosomal_eL30-like_sf"/>
</dbReference>
<evidence type="ECO:0000256" key="7">
    <source>
        <dbReference type="ARBA" id="ARBA00022946"/>
    </source>
</evidence>
<organism evidence="12 13">
    <name type="scientific">Scytalidium lignicola</name>
    <name type="common">Hyphomycete</name>
    <dbReference type="NCBI Taxonomy" id="5539"/>
    <lineage>
        <taxon>Eukaryota</taxon>
        <taxon>Fungi</taxon>
        <taxon>Dikarya</taxon>
        <taxon>Ascomycota</taxon>
        <taxon>Pezizomycotina</taxon>
        <taxon>Leotiomycetes</taxon>
        <taxon>Leotiomycetes incertae sedis</taxon>
        <taxon>Scytalidium</taxon>
    </lineage>
</organism>
<dbReference type="PANTHER" id="PTHR46103">
    <property type="entry name" value="RRNA METHYLTRANSFERASE 1, MITOCHONDRIAL"/>
    <property type="match status" value="1"/>
</dbReference>
<dbReference type="Gene3D" id="3.30.1330.30">
    <property type="match status" value="1"/>
</dbReference>
<keyword evidence="8" id="KW-0496">Mitochondrion</keyword>
<dbReference type="GO" id="GO:0016435">
    <property type="term" value="F:rRNA (guanine) methyltransferase activity"/>
    <property type="evidence" value="ECO:0007669"/>
    <property type="project" value="TreeGrafter"/>
</dbReference>
<keyword evidence="4" id="KW-0489">Methyltransferase</keyword>
<comment type="similarity">
    <text evidence="2">Belongs to the class IV-like SAM-binding methyltransferase superfamily. RNA methyltransferase TrmH family.</text>
</comment>
<dbReference type="InterPro" id="IPR029026">
    <property type="entry name" value="tRNA_m1G_MTases_N"/>
</dbReference>
<dbReference type="InterPro" id="IPR029028">
    <property type="entry name" value="Alpha/beta_knot_MTases"/>
</dbReference>
<dbReference type="SUPFAM" id="SSF55315">
    <property type="entry name" value="L30e-like"/>
    <property type="match status" value="1"/>
</dbReference>
<evidence type="ECO:0000256" key="10">
    <source>
        <dbReference type="SAM" id="MobiDB-lite"/>
    </source>
</evidence>
<feature type="region of interest" description="Disordered" evidence="10">
    <location>
        <begin position="151"/>
        <end position="235"/>
    </location>
</feature>
<evidence type="ECO:0000256" key="8">
    <source>
        <dbReference type="ARBA" id="ARBA00023128"/>
    </source>
</evidence>
<evidence type="ECO:0000256" key="4">
    <source>
        <dbReference type="ARBA" id="ARBA00022603"/>
    </source>
</evidence>
<dbReference type="AlphaFoldDB" id="A0A3E2H910"/>
<dbReference type="Gene3D" id="3.40.1280.10">
    <property type="match status" value="1"/>
</dbReference>
<dbReference type="InterPro" id="IPR001537">
    <property type="entry name" value="SpoU_MeTrfase"/>
</dbReference>
<evidence type="ECO:0000256" key="1">
    <source>
        <dbReference type="ARBA" id="ARBA00004173"/>
    </source>
</evidence>
<feature type="compositionally biased region" description="Polar residues" evidence="10">
    <location>
        <begin position="71"/>
        <end position="81"/>
    </location>
</feature>
<feature type="non-terminal residue" evidence="12">
    <location>
        <position position="1"/>
    </location>
</feature>
<dbReference type="InterPro" id="IPR047261">
    <property type="entry name" value="MRM1_MeTrfase_dom"/>
</dbReference>
<comment type="caution">
    <text evidence="12">The sequence shown here is derived from an EMBL/GenBank/DDBJ whole genome shotgun (WGS) entry which is preliminary data.</text>
</comment>
<sequence length="578" mass="63854">MINIILFRTAGRLRAGFTVQSHLRSTICSVRYASVNTAINRGIRRSKGVGFRGKEKTQSQDAIEDRLVRRSANSATSQDASRNLAAEGTSRQPRRSAETGSHVKIRKGKREIKDDRGPPPRRSRAARFYDPNSSFGKKSIVYQEKLANGELRTDARSARGTKRASDRSTNKRTSEEDKSQWVSKKNGELGYGKDENSKSQRSSERERNQPSYQSQAPREYDIKPAVTSSPVKPRFSKTIDNRIPLSIPYTTTASEFLYGTSVVEAALKSHRVPRRKLYKLYVYTGENRDKIDRDIAIEHLARRNGVEVVHAGPDWLRLMDKMSRGRPHNGYILEASPLPKLPVTSLGELVSNESNVTGFNVQLDYQSREEATINGTENFIPFRPSVRGRKPFVLLLDSIEDPGNLGGIIRTASFLGVTAVAISTRNSASFTPVVLKASAGASENINLFSVSKPAGFVADSKLAGWKVYGAVAPSRDSASTIPNITTAELDDPLSEDPCLLILGNEGEGIRRNLRSKADVELAIQGTAQRYTVDSLNVSVATGILCDAFLRRRAKTKYEPLVEKAERGSNSTSIESDLF</sequence>
<dbReference type="OMA" id="HNGCILE"/>
<evidence type="ECO:0000256" key="2">
    <source>
        <dbReference type="ARBA" id="ARBA00007228"/>
    </source>
</evidence>
<evidence type="ECO:0000256" key="3">
    <source>
        <dbReference type="ARBA" id="ARBA00022552"/>
    </source>
</evidence>
<evidence type="ECO:0000313" key="12">
    <source>
        <dbReference type="EMBL" id="RFU29889.1"/>
    </source>
</evidence>
<dbReference type="OrthoDB" id="270651at2759"/>
<evidence type="ECO:0000256" key="9">
    <source>
        <dbReference type="ARBA" id="ARBA00034881"/>
    </source>
</evidence>
<proteinExistence type="inferred from homology"/>
<keyword evidence="5" id="KW-0808">Transferase</keyword>
<reference evidence="12 13" key="1">
    <citation type="submission" date="2018-05" db="EMBL/GenBank/DDBJ databases">
        <title>Draft genome sequence of Scytalidium lignicola DSM 105466, a ubiquitous saprotrophic fungus.</title>
        <authorList>
            <person name="Buettner E."/>
            <person name="Gebauer A.M."/>
            <person name="Hofrichter M."/>
            <person name="Liers C."/>
            <person name="Kellner H."/>
        </authorList>
    </citation>
    <scope>NUCLEOTIDE SEQUENCE [LARGE SCALE GENOMIC DNA]</scope>
    <source>
        <strain evidence="12 13">DSM 105466</strain>
    </source>
</reference>
<gene>
    <name evidence="12" type="ORF">B7463_g6438</name>
</gene>
<name>A0A3E2H910_SCYLI</name>
<dbReference type="FunFam" id="3.30.1330.30:FF:000035">
    <property type="entry name" value="TrmH family RNA methyltransferase"/>
    <property type="match status" value="1"/>
</dbReference>
<feature type="region of interest" description="Disordered" evidence="10">
    <location>
        <begin position="70"/>
        <end position="134"/>
    </location>
</feature>
<comment type="subcellular location">
    <subcellularLocation>
        <location evidence="1">Mitochondrion</location>
    </subcellularLocation>
</comment>
<protein>
    <recommendedName>
        <fullName evidence="9">rRNA methyltransferase 1, mitochondrial</fullName>
    </recommendedName>
</protein>
<feature type="non-terminal residue" evidence="12">
    <location>
        <position position="578"/>
    </location>
</feature>
<dbReference type="SUPFAM" id="SSF75217">
    <property type="entry name" value="alpha/beta knot"/>
    <property type="match status" value="1"/>
</dbReference>
<feature type="compositionally biased region" description="Basic and acidic residues" evidence="10">
    <location>
        <begin position="151"/>
        <end position="208"/>
    </location>
</feature>
<dbReference type="Pfam" id="PF00588">
    <property type="entry name" value="SpoU_methylase"/>
    <property type="match status" value="1"/>
</dbReference>
<dbReference type="CDD" id="cd18105">
    <property type="entry name" value="SpoU-like_MRM1"/>
    <property type="match status" value="1"/>
</dbReference>
<dbReference type="GO" id="GO:0005739">
    <property type="term" value="C:mitochondrion"/>
    <property type="evidence" value="ECO:0007669"/>
    <property type="project" value="UniProtKB-SubCell"/>
</dbReference>
<keyword evidence="6" id="KW-0949">S-adenosyl-L-methionine</keyword>
<dbReference type="PANTHER" id="PTHR46103:SF1">
    <property type="entry name" value="RRNA METHYLTRANSFERASE 1, MITOCHONDRIAL"/>
    <property type="match status" value="1"/>
</dbReference>
<keyword evidence="7" id="KW-0809">Transit peptide</keyword>
<keyword evidence="13" id="KW-1185">Reference proteome</keyword>
<dbReference type="SMART" id="SM00967">
    <property type="entry name" value="SpoU_sub_bind"/>
    <property type="match status" value="1"/>
</dbReference>
<evidence type="ECO:0000256" key="6">
    <source>
        <dbReference type="ARBA" id="ARBA00022691"/>
    </source>
</evidence>
<dbReference type="InterPro" id="IPR013123">
    <property type="entry name" value="SpoU_subst-bd"/>
</dbReference>
<dbReference type="GO" id="GO:0003723">
    <property type="term" value="F:RNA binding"/>
    <property type="evidence" value="ECO:0007669"/>
    <property type="project" value="InterPro"/>
</dbReference>
<dbReference type="STRING" id="5539.A0A3E2H910"/>
<keyword evidence="3" id="KW-0698">rRNA processing</keyword>
<evidence type="ECO:0000259" key="11">
    <source>
        <dbReference type="SMART" id="SM00967"/>
    </source>
</evidence>